<sequence>QQEPPMYNDQNNNDDGEPSPLPFEKNTSESNSVLAKIDEQYRAKQENREPPRRQKKQPP</sequence>
<accession>A0A392WC38</accession>
<organism evidence="2 3">
    <name type="scientific">Trifolium medium</name>
    <dbReference type="NCBI Taxonomy" id="97028"/>
    <lineage>
        <taxon>Eukaryota</taxon>
        <taxon>Viridiplantae</taxon>
        <taxon>Streptophyta</taxon>
        <taxon>Embryophyta</taxon>
        <taxon>Tracheophyta</taxon>
        <taxon>Spermatophyta</taxon>
        <taxon>Magnoliopsida</taxon>
        <taxon>eudicotyledons</taxon>
        <taxon>Gunneridae</taxon>
        <taxon>Pentapetalae</taxon>
        <taxon>rosids</taxon>
        <taxon>fabids</taxon>
        <taxon>Fabales</taxon>
        <taxon>Fabaceae</taxon>
        <taxon>Papilionoideae</taxon>
        <taxon>50 kb inversion clade</taxon>
        <taxon>NPAAA clade</taxon>
        <taxon>Hologalegina</taxon>
        <taxon>IRL clade</taxon>
        <taxon>Trifolieae</taxon>
        <taxon>Trifolium</taxon>
    </lineage>
</organism>
<evidence type="ECO:0000313" key="2">
    <source>
        <dbReference type="EMBL" id="MCI98184.1"/>
    </source>
</evidence>
<protein>
    <submittedName>
        <fullName evidence="2">Uncharacterized protein</fullName>
    </submittedName>
</protein>
<reference evidence="2 3" key="1">
    <citation type="journal article" date="2018" name="Front. Plant Sci.">
        <title>Red Clover (Trifolium pratense) and Zigzag Clover (T. medium) - A Picture of Genomic Similarities and Differences.</title>
        <authorList>
            <person name="Dluhosova J."/>
            <person name="Istvanek J."/>
            <person name="Nedelnik J."/>
            <person name="Repkova J."/>
        </authorList>
    </citation>
    <scope>NUCLEOTIDE SEQUENCE [LARGE SCALE GENOMIC DNA]</scope>
    <source>
        <strain evidence="3">cv. 10/8</strain>
        <tissue evidence="2">Leaf</tissue>
    </source>
</reference>
<evidence type="ECO:0000313" key="3">
    <source>
        <dbReference type="Proteomes" id="UP000265520"/>
    </source>
</evidence>
<dbReference type="EMBL" id="LXQA011466522">
    <property type="protein sequence ID" value="MCI98184.1"/>
    <property type="molecule type" value="Genomic_DNA"/>
</dbReference>
<comment type="caution">
    <text evidence="2">The sequence shown here is derived from an EMBL/GenBank/DDBJ whole genome shotgun (WGS) entry which is preliminary data.</text>
</comment>
<name>A0A392WC38_9FABA</name>
<feature type="compositionally biased region" description="Polar residues" evidence="1">
    <location>
        <begin position="1"/>
        <end position="11"/>
    </location>
</feature>
<feature type="region of interest" description="Disordered" evidence="1">
    <location>
        <begin position="1"/>
        <end position="59"/>
    </location>
</feature>
<feature type="non-terminal residue" evidence="2">
    <location>
        <position position="1"/>
    </location>
</feature>
<dbReference type="AlphaFoldDB" id="A0A392WC38"/>
<proteinExistence type="predicted"/>
<evidence type="ECO:0000256" key="1">
    <source>
        <dbReference type="SAM" id="MobiDB-lite"/>
    </source>
</evidence>
<feature type="compositionally biased region" description="Basic and acidic residues" evidence="1">
    <location>
        <begin position="36"/>
        <end position="52"/>
    </location>
</feature>
<dbReference type="Proteomes" id="UP000265520">
    <property type="component" value="Unassembled WGS sequence"/>
</dbReference>
<keyword evidence="3" id="KW-1185">Reference proteome</keyword>